<dbReference type="InterPro" id="IPR003779">
    <property type="entry name" value="CMD-like"/>
</dbReference>
<reference evidence="3" key="1">
    <citation type="submission" date="2016-10" db="EMBL/GenBank/DDBJ databases">
        <authorList>
            <person name="Varghese N."/>
            <person name="Submissions S."/>
        </authorList>
    </citation>
    <scope>NUCLEOTIDE SEQUENCE [LARGE SCALE GENOMIC DNA]</scope>
    <source>
        <strain evidence="3">EPL6</strain>
    </source>
</reference>
<evidence type="ECO:0000313" key="2">
    <source>
        <dbReference type="EMBL" id="SDM40806.1"/>
    </source>
</evidence>
<dbReference type="STRING" id="1527607.SAMN05428957_105238"/>
<evidence type="ECO:0000259" key="1">
    <source>
        <dbReference type="Pfam" id="PF02627"/>
    </source>
</evidence>
<keyword evidence="2" id="KW-0575">Peroxidase</keyword>
<name>A0A1G9SZJ7_9BURK</name>
<dbReference type="PANTHER" id="PTHR33930:SF2">
    <property type="entry name" value="BLR3452 PROTEIN"/>
    <property type="match status" value="1"/>
</dbReference>
<dbReference type="SUPFAM" id="SSF69118">
    <property type="entry name" value="AhpD-like"/>
    <property type="match status" value="1"/>
</dbReference>
<feature type="domain" description="Carboxymuconolactone decarboxylase-like" evidence="1">
    <location>
        <begin position="25"/>
        <end position="107"/>
    </location>
</feature>
<proteinExistence type="predicted"/>
<organism evidence="2 3">
    <name type="scientific">Oryzisolibacter propanilivorax</name>
    <dbReference type="NCBI Taxonomy" id="1527607"/>
    <lineage>
        <taxon>Bacteria</taxon>
        <taxon>Pseudomonadati</taxon>
        <taxon>Pseudomonadota</taxon>
        <taxon>Betaproteobacteria</taxon>
        <taxon>Burkholderiales</taxon>
        <taxon>Comamonadaceae</taxon>
        <taxon>Oryzisolibacter</taxon>
    </lineage>
</organism>
<dbReference type="InterPro" id="IPR029032">
    <property type="entry name" value="AhpD-like"/>
</dbReference>
<dbReference type="AlphaFoldDB" id="A0A1G9SZJ7"/>
<dbReference type="Pfam" id="PF02627">
    <property type="entry name" value="CMD"/>
    <property type="match status" value="1"/>
</dbReference>
<gene>
    <name evidence="2" type="ORF">SAMN05428957_105238</name>
</gene>
<protein>
    <submittedName>
        <fullName evidence="2">Alkylhydroperoxidase AhpD family core domain-containing protein</fullName>
    </submittedName>
</protein>
<dbReference type="PANTHER" id="PTHR33930">
    <property type="entry name" value="ALKYL HYDROPEROXIDE REDUCTASE AHPD"/>
    <property type="match status" value="1"/>
</dbReference>
<dbReference type="Proteomes" id="UP000198552">
    <property type="component" value="Unassembled WGS sequence"/>
</dbReference>
<dbReference type="NCBIfam" id="TIGR00778">
    <property type="entry name" value="ahpD_dom"/>
    <property type="match status" value="1"/>
</dbReference>
<dbReference type="EMBL" id="FNHP01000005">
    <property type="protein sequence ID" value="SDM40806.1"/>
    <property type="molecule type" value="Genomic_DNA"/>
</dbReference>
<dbReference type="RefSeq" id="WP_091569631.1">
    <property type="nucleotide sequence ID" value="NZ_FNHP01000005.1"/>
</dbReference>
<dbReference type="Gene3D" id="1.20.1290.10">
    <property type="entry name" value="AhpD-like"/>
    <property type="match status" value="1"/>
</dbReference>
<accession>A0A1G9SZJ7</accession>
<sequence length="116" mass="11821">MTVASYQQLTQTISGNLAPLRKSVPGVMAGFHEMGKAAIADGALDAKTKELIALAVGVAARCEGCIGFHTKALARLGATQAEVHEALGVAIYMGGGPVAMYAASAVQAFDEFKPAA</sequence>
<keyword evidence="3" id="KW-1185">Reference proteome</keyword>
<dbReference type="GO" id="GO:0051920">
    <property type="term" value="F:peroxiredoxin activity"/>
    <property type="evidence" value="ECO:0007669"/>
    <property type="project" value="InterPro"/>
</dbReference>
<dbReference type="InterPro" id="IPR004675">
    <property type="entry name" value="AhpD_core"/>
</dbReference>
<keyword evidence="2" id="KW-0560">Oxidoreductase</keyword>
<evidence type="ECO:0000313" key="3">
    <source>
        <dbReference type="Proteomes" id="UP000198552"/>
    </source>
</evidence>
<dbReference type="OrthoDB" id="1683318at2"/>